<dbReference type="EMBL" id="CDSF01000001">
    <property type="protein sequence ID" value="CEO94656.1"/>
    <property type="molecule type" value="Genomic_DNA"/>
</dbReference>
<keyword evidence="7" id="KW-0496">Mitochondrion</keyword>
<dbReference type="PROSITE" id="PS51792">
    <property type="entry name" value="YIPPEE"/>
    <property type="match status" value="1"/>
</dbReference>
<evidence type="ECO:0000256" key="4">
    <source>
        <dbReference type="RuleBase" id="RU110713"/>
    </source>
</evidence>
<dbReference type="OrthoDB" id="6407410at2759"/>
<evidence type="ECO:0000313" key="6">
    <source>
        <dbReference type="EMBL" id="CEO94656.1"/>
    </source>
</evidence>
<evidence type="ECO:0000313" key="9">
    <source>
        <dbReference type="Proteomes" id="UP000290189"/>
    </source>
</evidence>
<evidence type="ECO:0000256" key="1">
    <source>
        <dbReference type="ARBA" id="ARBA00005613"/>
    </source>
</evidence>
<evidence type="ECO:0000256" key="2">
    <source>
        <dbReference type="ARBA" id="ARBA00022723"/>
    </source>
</evidence>
<dbReference type="EMBL" id="OVEO01000001">
    <property type="protein sequence ID" value="SPQ93080.1"/>
    <property type="molecule type" value="Genomic_DNA"/>
</dbReference>
<accession>A0A0G4IHG5</accession>
<keyword evidence="3" id="KW-0862">Zinc</keyword>
<keyword evidence="8" id="KW-1185">Reference proteome</keyword>
<protein>
    <recommendedName>
        <fullName evidence="4">Protein yippee-like</fullName>
    </recommendedName>
</protein>
<dbReference type="Proteomes" id="UP000039324">
    <property type="component" value="Unassembled WGS sequence"/>
</dbReference>
<evidence type="ECO:0000259" key="5">
    <source>
        <dbReference type="PROSITE" id="PS51792"/>
    </source>
</evidence>
<evidence type="ECO:0000313" key="7">
    <source>
        <dbReference type="EMBL" id="SPQ93080.1"/>
    </source>
</evidence>
<proteinExistence type="inferred from homology"/>
<name>A0A0G4IHG5_PLABS</name>
<gene>
    <name evidence="6" type="ORF">PBRA_000441</name>
    <name evidence="7" type="ORF">PLBR_LOCUS295</name>
</gene>
<dbReference type="AlphaFoldDB" id="A0A0G4IHG5"/>
<dbReference type="GO" id="GO:0046872">
    <property type="term" value="F:metal ion binding"/>
    <property type="evidence" value="ECO:0007669"/>
    <property type="project" value="UniProtKB-KW"/>
</dbReference>
<dbReference type="InterPro" id="IPR004910">
    <property type="entry name" value="Yippee/Mis18/Cereblon"/>
</dbReference>
<reference evidence="6 8" key="1">
    <citation type="submission" date="2015-02" db="EMBL/GenBank/DDBJ databases">
        <authorList>
            <person name="Chooi Y.-H."/>
        </authorList>
    </citation>
    <scope>NUCLEOTIDE SEQUENCE [LARGE SCALE GENOMIC DNA]</scope>
    <source>
        <strain evidence="6">E3</strain>
    </source>
</reference>
<dbReference type="InterPro" id="IPR034751">
    <property type="entry name" value="Yippee"/>
</dbReference>
<dbReference type="InterPro" id="IPR039058">
    <property type="entry name" value="Yippee_fam"/>
</dbReference>
<dbReference type="OMA" id="SSRIYGC"/>
<reference evidence="7 9" key="2">
    <citation type="submission" date="2018-03" db="EMBL/GenBank/DDBJ databases">
        <authorList>
            <person name="Fogelqvist J."/>
        </authorList>
    </citation>
    <scope>NUCLEOTIDE SEQUENCE [LARGE SCALE GENOMIC DNA]</scope>
</reference>
<dbReference type="Pfam" id="PF03226">
    <property type="entry name" value="Yippee-Mis18"/>
    <property type="match status" value="1"/>
</dbReference>
<evidence type="ECO:0000256" key="3">
    <source>
        <dbReference type="ARBA" id="ARBA00022833"/>
    </source>
</evidence>
<dbReference type="STRING" id="37360.A0A0G4IHG5"/>
<geneLocation type="mitochondrion" evidence="7"/>
<comment type="similarity">
    <text evidence="1 4">Belongs to the yippee family.</text>
</comment>
<feature type="domain" description="Yippee" evidence="5">
    <location>
        <begin position="15"/>
        <end position="112"/>
    </location>
</feature>
<evidence type="ECO:0000313" key="8">
    <source>
        <dbReference type="Proteomes" id="UP000039324"/>
    </source>
</evidence>
<dbReference type="Proteomes" id="UP000290189">
    <property type="component" value="Unassembled WGS sequence"/>
</dbReference>
<organism evidence="6 8">
    <name type="scientific">Plasmodiophora brassicae</name>
    <name type="common">Clubroot disease agent</name>
    <dbReference type="NCBI Taxonomy" id="37360"/>
    <lineage>
        <taxon>Eukaryota</taxon>
        <taxon>Sar</taxon>
        <taxon>Rhizaria</taxon>
        <taxon>Endomyxa</taxon>
        <taxon>Phytomyxea</taxon>
        <taxon>Plasmodiophorida</taxon>
        <taxon>Plasmodiophoridae</taxon>
        <taxon>Plasmodiophora</taxon>
    </lineage>
</organism>
<sequence>MGIVVKQYLNPGRSRLVSCRQCGTALTLKLYLHSRNFVARSGAAYLFDDAVNLRLGPSKLQVLMTGLHRICPVFCIDCDMELGWFYVDAMSESQRYKVGRYILERRYIRFHRRWRSRHALYGSGDDGDDDVCAMTVEA</sequence>
<keyword evidence="2" id="KW-0479">Metal-binding</keyword>
<dbReference type="PANTHER" id="PTHR13848">
    <property type="entry name" value="PROTEIN YIPPEE-LIKE CG15309-RELATED"/>
    <property type="match status" value="1"/>
</dbReference>